<evidence type="ECO:0000313" key="1">
    <source>
        <dbReference type="EMBL" id="KAK7694047.1"/>
    </source>
</evidence>
<organism evidence="1 2">
    <name type="scientific">Cerrena zonata</name>
    <dbReference type="NCBI Taxonomy" id="2478898"/>
    <lineage>
        <taxon>Eukaryota</taxon>
        <taxon>Fungi</taxon>
        <taxon>Dikarya</taxon>
        <taxon>Basidiomycota</taxon>
        <taxon>Agaricomycotina</taxon>
        <taxon>Agaricomycetes</taxon>
        <taxon>Polyporales</taxon>
        <taxon>Cerrenaceae</taxon>
        <taxon>Cerrena</taxon>
    </lineage>
</organism>
<protein>
    <submittedName>
        <fullName evidence="1">Uncharacterized protein</fullName>
    </submittedName>
</protein>
<sequence>MISSETTAGLAVTEIYKPNVPQHLYPTLDTRPCTSVERDLEGLEDDPDFWNMTIDEDDEIKNEEIEDIPIMDLTAPRDVKLGGSSLATQPANTPKKMANGKYLCNHPCKDKTKCRHFWFVCNPCIVYWLTVF</sequence>
<gene>
    <name evidence="1" type="ORF">QCA50_003623</name>
</gene>
<keyword evidence="2" id="KW-1185">Reference proteome</keyword>
<comment type="caution">
    <text evidence="1">The sequence shown here is derived from an EMBL/GenBank/DDBJ whole genome shotgun (WGS) entry which is preliminary data.</text>
</comment>
<name>A0AAW0GVD3_9APHY</name>
<evidence type="ECO:0000313" key="2">
    <source>
        <dbReference type="Proteomes" id="UP001385951"/>
    </source>
</evidence>
<dbReference type="AlphaFoldDB" id="A0AAW0GVD3"/>
<accession>A0AAW0GVD3</accession>
<proteinExistence type="predicted"/>
<dbReference type="Proteomes" id="UP001385951">
    <property type="component" value="Unassembled WGS sequence"/>
</dbReference>
<dbReference type="EMBL" id="JASBNA010000003">
    <property type="protein sequence ID" value="KAK7694047.1"/>
    <property type="molecule type" value="Genomic_DNA"/>
</dbReference>
<reference evidence="1 2" key="1">
    <citation type="submission" date="2022-09" db="EMBL/GenBank/DDBJ databases">
        <authorList>
            <person name="Palmer J.M."/>
        </authorList>
    </citation>
    <scope>NUCLEOTIDE SEQUENCE [LARGE SCALE GENOMIC DNA]</scope>
    <source>
        <strain evidence="1 2">DSM 7382</strain>
    </source>
</reference>